<gene>
    <name evidence="2" type="ORF">GCM10010121_017560</name>
</gene>
<evidence type="ECO:0000313" key="3">
    <source>
        <dbReference type="Proteomes" id="UP000657574"/>
    </source>
</evidence>
<keyword evidence="3" id="KW-1185">Reference proteome</keyword>
<dbReference type="AlphaFoldDB" id="A0A917KEJ1"/>
<feature type="compositionally biased region" description="Basic and acidic residues" evidence="1">
    <location>
        <begin position="131"/>
        <end position="141"/>
    </location>
</feature>
<dbReference type="EMBL" id="BMQA01000004">
    <property type="protein sequence ID" value="GGJ07593.1"/>
    <property type="molecule type" value="Genomic_DNA"/>
</dbReference>
<evidence type="ECO:0000256" key="1">
    <source>
        <dbReference type="SAM" id="MobiDB-lite"/>
    </source>
</evidence>
<feature type="region of interest" description="Disordered" evidence="1">
    <location>
        <begin position="1"/>
        <end position="25"/>
    </location>
</feature>
<reference evidence="2" key="1">
    <citation type="journal article" date="2014" name="Int. J. Syst. Evol. Microbiol.">
        <title>Complete genome sequence of Corynebacterium casei LMG S-19264T (=DSM 44701T), isolated from a smear-ripened cheese.</title>
        <authorList>
            <consortium name="US DOE Joint Genome Institute (JGI-PGF)"/>
            <person name="Walter F."/>
            <person name="Albersmeier A."/>
            <person name="Kalinowski J."/>
            <person name="Ruckert C."/>
        </authorList>
    </citation>
    <scope>NUCLEOTIDE SEQUENCE</scope>
    <source>
        <strain evidence="2">JCM 3086</strain>
    </source>
</reference>
<accession>A0A917KEJ1</accession>
<reference evidence="2" key="2">
    <citation type="submission" date="2020-09" db="EMBL/GenBank/DDBJ databases">
        <authorList>
            <person name="Sun Q."/>
            <person name="Ohkuma M."/>
        </authorList>
    </citation>
    <scope>NUCLEOTIDE SEQUENCE</scope>
    <source>
        <strain evidence="2">JCM 3086</strain>
    </source>
</reference>
<feature type="region of interest" description="Disordered" evidence="1">
    <location>
        <begin position="118"/>
        <end position="141"/>
    </location>
</feature>
<proteinExistence type="predicted"/>
<dbReference type="RefSeq" id="WP_229840090.1">
    <property type="nucleotide sequence ID" value="NZ_BMQA01000004.1"/>
</dbReference>
<sequence>MLRFFMPGSTTEPAGGHAGGRERRHRVTVRGEECPTREPDGHIHVDTDVNRNDAAVRHILAAAFGLAPDLPTEITTGCGLRVPYVMPFSHPERVTCPSRREHAAREHVCLAGTLESRPDLPAAPRGRAAHHRDLARRFRET</sequence>
<organism evidence="2 3">
    <name type="scientific">Streptomyces brasiliensis</name>
    <dbReference type="NCBI Taxonomy" id="1954"/>
    <lineage>
        <taxon>Bacteria</taxon>
        <taxon>Bacillati</taxon>
        <taxon>Actinomycetota</taxon>
        <taxon>Actinomycetes</taxon>
        <taxon>Kitasatosporales</taxon>
        <taxon>Streptomycetaceae</taxon>
        <taxon>Streptomyces</taxon>
    </lineage>
</organism>
<name>A0A917KEJ1_9ACTN</name>
<comment type="caution">
    <text evidence="2">The sequence shown here is derived from an EMBL/GenBank/DDBJ whole genome shotgun (WGS) entry which is preliminary data.</text>
</comment>
<protein>
    <submittedName>
        <fullName evidence="2">Uncharacterized protein</fullName>
    </submittedName>
</protein>
<dbReference type="Proteomes" id="UP000657574">
    <property type="component" value="Unassembled WGS sequence"/>
</dbReference>
<evidence type="ECO:0000313" key="2">
    <source>
        <dbReference type="EMBL" id="GGJ07593.1"/>
    </source>
</evidence>